<dbReference type="EMBL" id="AP024233">
    <property type="protein sequence ID" value="BCO10553.1"/>
    <property type="molecule type" value="Genomic_DNA"/>
</dbReference>
<dbReference type="InterPro" id="IPR036866">
    <property type="entry name" value="RibonucZ/Hydroxyglut_hydro"/>
</dbReference>
<dbReference type="Pfam" id="PF00753">
    <property type="entry name" value="Lactamase_B"/>
    <property type="match status" value="1"/>
</dbReference>
<dbReference type="Proteomes" id="UP001063350">
    <property type="component" value="Chromosome"/>
</dbReference>
<dbReference type="InterPro" id="IPR001279">
    <property type="entry name" value="Metallo-B-lactamas"/>
</dbReference>
<dbReference type="Gene3D" id="3.60.15.10">
    <property type="entry name" value="Ribonuclease Z/Hydroxyacylglutathione hydrolase-like"/>
    <property type="match status" value="1"/>
</dbReference>
<dbReference type="AlphaFoldDB" id="A0A915U3E6"/>
<protein>
    <submittedName>
        <fullName evidence="4">MBL fold hydrolase</fullName>
    </submittedName>
</protein>
<proteinExistence type="predicted"/>
<dbReference type="RefSeq" id="WP_267927279.1">
    <property type="nucleotide sequence ID" value="NZ_AP024233.1"/>
</dbReference>
<dbReference type="InterPro" id="IPR050698">
    <property type="entry name" value="MBL"/>
</dbReference>
<dbReference type="GO" id="GO:0016787">
    <property type="term" value="F:hydrolase activity"/>
    <property type="evidence" value="ECO:0007669"/>
    <property type="project" value="UniProtKB-KW"/>
</dbReference>
<evidence type="ECO:0000256" key="1">
    <source>
        <dbReference type="ARBA" id="ARBA00022801"/>
    </source>
</evidence>
<keyword evidence="5" id="KW-1185">Reference proteome</keyword>
<accession>A0A915U3E6</accession>
<dbReference type="Pfam" id="PF10996">
    <property type="entry name" value="Beta-Casp"/>
    <property type="match status" value="1"/>
</dbReference>
<evidence type="ECO:0000313" key="5">
    <source>
        <dbReference type="Proteomes" id="UP001063350"/>
    </source>
</evidence>
<dbReference type="Pfam" id="PF07521">
    <property type="entry name" value="RMMBL"/>
    <property type="match status" value="1"/>
</dbReference>
<dbReference type="CDD" id="cd16295">
    <property type="entry name" value="TTHA0252-CPSF-like_MBL-fold"/>
    <property type="match status" value="1"/>
</dbReference>
<keyword evidence="1 4" id="KW-0378">Hydrolase</keyword>
<feature type="domain" description="Metallo-beta-lactamase" evidence="2">
    <location>
        <begin position="13"/>
        <end position="240"/>
    </location>
</feature>
<dbReference type="Gene3D" id="3.40.50.10890">
    <property type="match status" value="1"/>
</dbReference>
<name>A0A915U3E6_9BACT</name>
<evidence type="ECO:0000259" key="3">
    <source>
        <dbReference type="SMART" id="SM01027"/>
    </source>
</evidence>
<feature type="domain" description="Beta-Casp" evidence="3">
    <location>
        <begin position="256"/>
        <end position="382"/>
    </location>
</feature>
<dbReference type="KEGG" id="ddu:GF1_29290"/>
<dbReference type="GO" id="GO:0004521">
    <property type="term" value="F:RNA endonuclease activity"/>
    <property type="evidence" value="ECO:0007669"/>
    <property type="project" value="TreeGrafter"/>
</dbReference>
<dbReference type="PANTHER" id="PTHR11203:SF37">
    <property type="entry name" value="INTEGRATOR COMPLEX SUBUNIT 11"/>
    <property type="match status" value="1"/>
</dbReference>
<dbReference type="SMART" id="SM00849">
    <property type="entry name" value="Lactamase_B"/>
    <property type="match status" value="1"/>
</dbReference>
<dbReference type="SMART" id="SM01027">
    <property type="entry name" value="Beta-Casp"/>
    <property type="match status" value="1"/>
</dbReference>
<evidence type="ECO:0000313" key="4">
    <source>
        <dbReference type="EMBL" id="BCO10553.1"/>
    </source>
</evidence>
<dbReference type="InterPro" id="IPR011108">
    <property type="entry name" value="RMMBL"/>
</dbReference>
<gene>
    <name evidence="4" type="ORF">GF1_29290</name>
</gene>
<reference evidence="4" key="1">
    <citation type="submission" date="2020-12" db="EMBL/GenBank/DDBJ databases">
        <title>Desulfobium dissulfuricans gen. nov., sp. nov., a novel mesophilic, sulfate-reducing bacterium isolated from a deep-sea hydrothermal vent.</title>
        <authorList>
            <person name="Hashimoto Y."/>
            <person name="Tame A."/>
            <person name="Sawayama S."/>
            <person name="Miyazaki J."/>
            <person name="Takai K."/>
            <person name="Nakagawa S."/>
        </authorList>
    </citation>
    <scope>NUCLEOTIDE SEQUENCE</scope>
    <source>
        <strain evidence="4">GF1</strain>
    </source>
</reference>
<sequence length="463" mass="52025">MKISFHGATRGVTGSCHLVTCRGRRILIDCGMYQGGREIEEENRGDFGFDPSTVDYLLLTHAHLDHCGRIPLLVERGFRGEIITTGATRELARLVMLDAAHIQEEDARWKSKKAARHGRRAEDIKPLYTTLDALNALDYFGRTARYNKPLKLWDGIQATFIDAGHILGSASIVLELEEKGCRKKVLFSGDLGYPDRPILRDPAHPPPVDVVVMETTYGDREHKQLLPSVQELYEAIMSTFRRGGNVVIPTFALERSQEVLYYLREGVEKGDLPGIMQVFLDSPMAISATRIFSRHPECFDREAYRIFHDGRDPFDLPGLQFTRETSESMAINAIRGGAVIMAGSGMATGGRVRHHLKHNLWRKRCSVIFVGYAARGTLARQIIDGAREVKIFGEVIPVEASIYTIGGFSAHAGRSQLLEWFRRTGDPEHVFLVHGEEEAMESFARTLGHRHTCMPGQHETYQL</sequence>
<organism evidence="4 5">
    <name type="scientific">Desulfolithobacter dissulfuricans</name>
    <dbReference type="NCBI Taxonomy" id="2795293"/>
    <lineage>
        <taxon>Bacteria</taxon>
        <taxon>Pseudomonadati</taxon>
        <taxon>Thermodesulfobacteriota</taxon>
        <taxon>Desulfobulbia</taxon>
        <taxon>Desulfobulbales</taxon>
        <taxon>Desulfobulbaceae</taxon>
        <taxon>Desulfolithobacter</taxon>
    </lineage>
</organism>
<dbReference type="InterPro" id="IPR022712">
    <property type="entry name" value="Beta_Casp"/>
</dbReference>
<evidence type="ECO:0000259" key="2">
    <source>
        <dbReference type="SMART" id="SM00849"/>
    </source>
</evidence>
<dbReference type="SUPFAM" id="SSF56281">
    <property type="entry name" value="Metallo-hydrolase/oxidoreductase"/>
    <property type="match status" value="1"/>
</dbReference>
<dbReference type="PANTHER" id="PTHR11203">
    <property type="entry name" value="CLEAVAGE AND POLYADENYLATION SPECIFICITY FACTOR FAMILY MEMBER"/>
    <property type="match status" value="1"/>
</dbReference>